<evidence type="ECO:0000313" key="2">
    <source>
        <dbReference type="EMBL" id="EDW34910.1"/>
    </source>
</evidence>
<dbReference type="Proteomes" id="UP000008744">
    <property type="component" value="Unassembled WGS sequence"/>
</dbReference>
<accession>B4H3R0</accession>
<dbReference type="AlphaFoldDB" id="B4H3R0"/>
<keyword evidence="3" id="KW-1185">Reference proteome</keyword>
<sequence length="66" mass="6775">MSTTSASATAASGGAGQQPLSSMIYSPTSNLPNYVLYGQALHLAILSPKRKQKLMNASLVPAPVSV</sequence>
<organism evidence="3">
    <name type="scientific">Drosophila persimilis</name>
    <name type="common">Fruit fly</name>
    <dbReference type="NCBI Taxonomy" id="7234"/>
    <lineage>
        <taxon>Eukaryota</taxon>
        <taxon>Metazoa</taxon>
        <taxon>Ecdysozoa</taxon>
        <taxon>Arthropoda</taxon>
        <taxon>Hexapoda</taxon>
        <taxon>Insecta</taxon>
        <taxon>Pterygota</taxon>
        <taxon>Neoptera</taxon>
        <taxon>Endopterygota</taxon>
        <taxon>Diptera</taxon>
        <taxon>Brachycera</taxon>
        <taxon>Muscomorpha</taxon>
        <taxon>Ephydroidea</taxon>
        <taxon>Drosophilidae</taxon>
        <taxon>Drosophila</taxon>
        <taxon>Sophophora</taxon>
    </lineage>
</organism>
<reference evidence="1" key="2">
    <citation type="submission" date="2008-06" db="EMBL/GenBank/DDBJ databases">
        <authorList>
            <consortium name="FlyBase"/>
        </authorList>
    </citation>
    <scope>NUCLEOTIDE SEQUENCE</scope>
    <source>
        <strain evidence="1">MSH-3</strain>
    </source>
</reference>
<dbReference type="STRING" id="7234.B4H3R0"/>
<dbReference type="EMBL" id="CH479207">
    <property type="protein sequence ID" value="EDW31011.1"/>
    <property type="molecule type" value="Genomic_DNA"/>
</dbReference>
<name>B4H3R0_DROPE</name>
<dbReference type="EMBL" id="CH479585">
    <property type="protein sequence ID" value="EDW34910.1"/>
    <property type="molecule type" value="Genomic_DNA"/>
</dbReference>
<evidence type="ECO:0000313" key="3">
    <source>
        <dbReference type="Proteomes" id="UP000008744"/>
    </source>
</evidence>
<gene>
    <name evidence="1" type="primary">Dper\GL15159</name>
    <name evidence="2" type="synonym">Dper\GL13201</name>
    <name evidence="2" type="ORF">Dper_GL13201</name>
    <name evidence="1" type="ORF">Dper_GL15159</name>
    <name evidence="1" type="ORF">GL13201</name>
    <name evidence="1" type="ORF">GL15159</name>
</gene>
<proteinExistence type="predicted"/>
<reference evidence="1 3" key="1">
    <citation type="journal article" date="2007" name="Nature">
        <title>Evolution of genes and genomes on the Drosophila phylogeny.</title>
        <authorList>
            <consortium name="Drosophila 12 Genomes Consortium"/>
            <person name="Clark A.G."/>
            <person name="Eisen M.B."/>
            <person name="Smith D.R."/>
            <person name="Bergman C.M."/>
            <person name="Oliver B."/>
            <person name="Markow T.A."/>
            <person name="Kaufman T.C."/>
            <person name="Kellis M."/>
            <person name="Gelbart W."/>
            <person name="Iyer V.N."/>
            <person name="Pollard D.A."/>
            <person name="Sackton T.B."/>
            <person name="Larracuente A.M."/>
            <person name="Singh N.D."/>
            <person name="Abad J.P."/>
            <person name="Abt D.N."/>
            <person name="Adryan B."/>
            <person name="Aguade M."/>
            <person name="Akashi H."/>
            <person name="Anderson W.W."/>
            <person name="Aquadro C.F."/>
            <person name="Ardell D.H."/>
            <person name="Arguello R."/>
            <person name="Artieri C.G."/>
            <person name="Barbash D.A."/>
            <person name="Barker D."/>
            <person name="Barsanti P."/>
            <person name="Batterham P."/>
            <person name="Batzoglou S."/>
            <person name="Begun D."/>
            <person name="Bhutkar A."/>
            <person name="Blanco E."/>
            <person name="Bosak S.A."/>
            <person name="Bradley R.K."/>
            <person name="Brand A.D."/>
            <person name="Brent M.R."/>
            <person name="Brooks A.N."/>
            <person name="Brown R.H."/>
            <person name="Butlin R.K."/>
            <person name="Caggese C."/>
            <person name="Calvi B.R."/>
            <person name="Bernardo de Carvalho A."/>
            <person name="Caspi A."/>
            <person name="Castrezana S."/>
            <person name="Celniker S.E."/>
            <person name="Chang J.L."/>
            <person name="Chapple C."/>
            <person name="Chatterji S."/>
            <person name="Chinwalla A."/>
            <person name="Civetta A."/>
            <person name="Clifton S.W."/>
            <person name="Comeron J.M."/>
            <person name="Costello J.C."/>
            <person name="Coyne J.A."/>
            <person name="Daub J."/>
            <person name="David R.G."/>
            <person name="Delcher A.L."/>
            <person name="Delehaunty K."/>
            <person name="Do C.B."/>
            <person name="Ebling H."/>
            <person name="Edwards K."/>
            <person name="Eickbush T."/>
            <person name="Evans J.D."/>
            <person name="Filipski A."/>
            <person name="Findeiss S."/>
            <person name="Freyhult E."/>
            <person name="Fulton L."/>
            <person name="Fulton R."/>
            <person name="Garcia A.C."/>
            <person name="Gardiner A."/>
            <person name="Garfield D.A."/>
            <person name="Garvin B.E."/>
            <person name="Gibson G."/>
            <person name="Gilbert D."/>
            <person name="Gnerre S."/>
            <person name="Godfrey J."/>
            <person name="Good R."/>
            <person name="Gotea V."/>
            <person name="Gravely B."/>
            <person name="Greenberg A.J."/>
            <person name="Griffiths-Jones S."/>
            <person name="Gross S."/>
            <person name="Guigo R."/>
            <person name="Gustafson E.A."/>
            <person name="Haerty W."/>
            <person name="Hahn M.W."/>
            <person name="Halligan D.L."/>
            <person name="Halpern A.L."/>
            <person name="Halter G.M."/>
            <person name="Han M.V."/>
            <person name="Heger A."/>
            <person name="Hillier L."/>
            <person name="Hinrichs A.S."/>
            <person name="Holmes I."/>
            <person name="Hoskins R.A."/>
            <person name="Hubisz M.J."/>
            <person name="Hultmark D."/>
            <person name="Huntley M.A."/>
            <person name="Jaffe D.B."/>
            <person name="Jagadeeshan S."/>
            <person name="Jeck W.R."/>
            <person name="Johnson J."/>
            <person name="Jones C.D."/>
            <person name="Jordan W.C."/>
            <person name="Karpen G.H."/>
            <person name="Kataoka E."/>
            <person name="Keightley P.D."/>
            <person name="Kheradpour P."/>
            <person name="Kirkness E.F."/>
            <person name="Koerich L.B."/>
            <person name="Kristiansen K."/>
            <person name="Kudrna D."/>
            <person name="Kulathinal R.J."/>
            <person name="Kumar S."/>
            <person name="Kwok R."/>
            <person name="Lander E."/>
            <person name="Langley C.H."/>
            <person name="Lapoint R."/>
            <person name="Lazzaro B.P."/>
            <person name="Lee S.J."/>
            <person name="Levesque L."/>
            <person name="Li R."/>
            <person name="Lin C.F."/>
            <person name="Lin M.F."/>
            <person name="Lindblad-Toh K."/>
            <person name="Llopart A."/>
            <person name="Long M."/>
            <person name="Low L."/>
            <person name="Lozovsky E."/>
            <person name="Lu J."/>
            <person name="Luo M."/>
            <person name="Machado C.A."/>
            <person name="Makalowski W."/>
            <person name="Marzo M."/>
            <person name="Matsuda M."/>
            <person name="Matzkin L."/>
            <person name="McAllister B."/>
            <person name="McBride C.S."/>
            <person name="McKernan B."/>
            <person name="McKernan K."/>
            <person name="Mendez-Lago M."/>
            <person name="Minx P."/>
            <person name="Mollenhauer M.U."/>
            <person name="Montooth K."/>
            <person name="Mount S.M."/>
            <person name="Mu X."/>
            <person name="Myers E."/>
            <person name="Negre B."/>
            <person name="Newfeld S."/>
            <person name="Nielsen R."/>
            <person name="Noor M.A."/>
            <person name="O'Grady P."/>
            <person name="Pachter L."/>
            <person name="Papaceit M."/>
            <person name="Parisi M.J."/>
            <person name="Parisi M."/>
            <person name="Parts L."/>
            <person name="Pedersen J.S."/>
            <person name="Pesole G."/>
            <person name="Phillippy A.M."/>
            <person name="Ponting C.P."/>
            <person name="Pop M."/>
            <person name="Porcelli D."/>
            <person name="Powell J.R."/>
            <person name="Prohaska S."/>
            <person name="Pruitt K."/>
            <person name="Puig M."/>
            <person name="Quesneville H."/>
            <person name="Ram K.R."/>
            <person name="Rand D."/>
            <person name="Rasmussen M.D."/>
            <person name="Reed L.K."/>
            <person name="Reenan R."/>
            <person name="Reily A."/>
            <person name="Remington K.A."/>
            <person name="Rieger T.T."/>
            <person name="Ritchie M.G."/>
            <person name="Robin C."/>
            <person name="Rogers Y.H."/>
            <person name="Rohde C."/>
            <person name="Rozas J."/>
            <person name="Rubenfield M.J."/>
            <person name="Ruiz A."/>
            <person name="Russo S."/>
            <person name="Salzberg S.L."/>
            <person name="Sanchez-Gracia A."/>
            <person name="Saranga D.J."/>
            <person name="Sato H."/>
            <person name="Schaeffer S.W."/>
            <person name="Schatz M.C."/>
            <person name="Schlenke T."/>
            <person name="Schwartz R."/>
            <person name="Segarra C."/>
            <person name="Singh R.S."/>
            <person name="Sirot L."/>
            <person name="Sirota M."/>
            <person name="Sisneros N.B."/>
            <person name="Smith C.D."/>
            <person name="Smith T.F."/>
            <person name="Spieth J."/>
            <person name="Stage D.E."/>
            <person name="Stark A."/>
            <person name="Stephan W."/>
            <person name="Strausberg R.L."/>
            <person name="Strempel S."/>
            <person name="Sturgill D."/>
            <person name="Sutton G."/>
            <person name="Sutton G.G."/>
            <person name="Tao W."/>
            <person name="Teichmann S."/>
            <person name="Tobari Y.N."/>
            <person name="Tomimura Y."/>
            <person name="Tsolas J.M."/>
            <person name="Valente V.L."/>
            <person name="Venter E."/>
            <person name="Venter J.C."/>
            <person name="Vicario S."/>
            <person name="Vieira F.G."/>
            <person name="Vilella A.J."/>
            <person name="Villasante A."/>
            <person name="Walenz B."/>
            <person name="Wang J."/>
            <person name="Wasserman M."/>
            <person name="Watts T."/>
            <person name="Wilson D."/>
            <person name="Wilson R.K."/>
            <person name="Wing R.A."/>
            <person name="Wolfner M.F."/>
            <person name="Wong A."/>
            <person name="Wong G.K."/>
            <person name="Wu C.I."/>
            <person name="Wu G."/>
            <person name="Yamamoto D."/>
            <person name="Yang H.P."/>
            <person name="Yang S.P."/>
            <person name="Yorke J.A."/>
            <person name="Yoshida K."/>
            <person name="Zdobnov E."/>
            <person name="Zhang P."/>
            <person name="Zhang Y."/>
            <person name="Zimin A.V."/>
            <person name="Baldwin J."/>
            <person name="Abdouelleil A."/>
            <person name="Abdulkadir J."/>
            <person name="Abebe A."/>
            <person name="Abera B."/>
            <person name="Abreu J."/>
            <person name="Acer S.C."/>
            <person name="Aftuck L."/>
            <person name="Alexander A."/>
            <person name="An P."/>
            <person name="Anderson E."/>
            <person name="Anderson S."/>
            <person name="Arachi H."/>
            <person name="Azer M."/>
            <person name="Bachantsang P."/>
            <person name="Barry A."/>
            <person name="Bayul T."/>
            <person name="Berlin A."/>
            <person name="Bessette D."/>
            <person name="Bloom T."/>
            <person name="Blye J."/>
            <person name="Boguslavskiy L."/>
            <person name="Bonnet C."/>
            <person name="Boukhgalter B."/>
            <person name="Bourzgui I."/>
            <person name="Brown A."/>
            <person name="Cahill P."/>
            <person name="Channer S."/>
            <person name="Cheshatsang Y."/>
            <person name="Chuda L."/>
            <person name="Citroen M."/>
            <person name="Collymore A."/>
            <person name="Cooke P."/>
            <person name="Costello M."/>
            <person name="D'Aco K."/>
            <person name="Daza R."/>
            <person name="De Haan G."/>
            <person name="DeGray S."/>
            <person name="DeMaso C."/>
            <person name="Dhargay N."/>
            <person name="Dooley K."/>
            <person name="Dooley E."/>
            <person name="Doricent M."/>
            <person name="Dorje P."/>
            <person name="Dorjee K."/>
            <person name="Dupes A."/>
            <person name="Elong R."/>
            <person name="Falk J."/>
            <person name="Farina A."/>
            <person name="Faro S."/>
            <person name="Ferguson D."/>
            <person name="Fisher S."/>
            <person name="Foley C.D."/>
            <person name="Franke A."/>
            <person name="Friedrich D."/>
            <person name="Gadbois L."/>
            <person name="Gearin G."/>
            <person name="Gearin C.R."/>
            <person name="Giannoukos G."/>
            <person name="Goode T."/>
            <person name="Graham J."/>
            <person name="Grandbois E."/>
            <person name="Grewal S."/>
            <person name="Gyaltsen K."/>
            <person name="Hafez N."/>
            <person name="Hagos B."/>
            <person name="Hall J."/>
            <person name="Henson C."/>
            <person name="Hollinger A."/>
            <person name="Honan T."/>
            <person name="Huard M.D."/>
            <person name="Hughes L."/>
            <person name="Hurhula B."/>
            <person name="Husby M.E."/>
            <person name="Kamat A."/>
            <person name="Kanga B."/>
            <person name="Kashin S."/>
            <person name="Khazanovich D."/>
            <person name="Kisner P."/>
            <person name="Lance K."/>
            <person name="Lara M."/>
            <person name="Lee W."/>
            <person name="Lennon N."/>
            <person name="Letendre F."/>
            <person name="LeVine R."/>
            <person name="Lipovsky A."/>
            <person name="Liu X."/>
            <person name="Liu J."/>
            <person name="Liu S."/>
            <person name="Lokyitsang T."/>
            <person name="Lokyitsang Y."/>
            <person name="Lubonja R."/>
            <person name="Lui A."/>
            <person name="MacDonald P."/>
            <person name="Magnisalis V."/>
            <person name="Maru K."/>
            <person name="Matthews C."/>
            <person name="McCusker W."/>
            <person name="McDonough S."/>
            <person name="Mehta T."/>
            <person name="Meldrim J."/>
            <person name="Meneus L."/>
            <person name="Mihai O."/>
            <person name="Mihalev A."/>
            <person name="Mihova T."/>
            <person name="Mittelman R."/>
            <person name="Mlenga V."/>
            <person name="Montmayeur A."/>
            <person name="Mulrain L."/>
            <person name="Navidi A."/>
            <person name="Naylor J."/>
            <person name="Negash T."/>
            <person name="Nguyen T."/>
            <person name="Nguyen N."/>
            <person name="Nicol R."/>
            <person name="Norbu C."/>
            <person name="Norbu N."/>
            <person name="Novod N."/>
            <person name="O'Neill B."/>
            <person name="Osman S."/>
            <person name="Markiewicz E."/>
            <person name="Oyono O.L."/>
            <person name="Patti C."/>
            <person name="Phunkhang P."/>
            <person name="Pierre F."/>
            <person name="Priest M."/>
            <person name="Raghuraman S."/>
            <person name="Rege F."/>
            <person name="Reyes R."/>
            <person name="Rise C."/>
            <person name="Rogov P."/>
            <person name="Ross K."/>
            <person name="Ryan E."/>
            <person name="Settipalli S."/>
            <person name="Shea T."/>
            <person name="Sherpa N."/>
            <person name="Shi L."/>
            <person name="Shih D."/>
            <person name="Sparrow T."/>
            <person name="Spaulding J."/>
            <person name="Stalker J."/>
            <person name="Stange-Thomann N."/>
            <person name="Stavropoulos S."/>
            <person name="Stone C."/>
            <person name="Strader C."/>
            <person name="Tesfaye S."/>
            <person name="Thomson T."/>
            <person name="Thoulutsang Y."/>
            <person name="Thoulutsang D."/>
            <person name="Topham K."/>
            <person name="Topping I."/>
            <person name="Tsamla T."/>
            <person name="Vassiliev H."/>
            <person name="Vo A."/>
            <person name="Wangchuk T."/>
            <person name="Wangdi T."/>
            <person name="Weiand M."/>
            <person name="Wilkinson J."/>
            <person name="Wilson A."/>
            <person name="Yadav S."/>
            <person name="Young G."/>
            <person name="Yu Q."/>
            <person name="Zembek L."/>
            <person name="Zhong D."/>
            <person name="Zimmer A."/>
            <person name="Zwirko Z."/>
            <person name="Jaffe D.B."/>
            <person name="Alvarez P."/>
            <person name="Brockman W."/>
            <person name="Butler J."/>
            <person name="Chin C."/>
            <person name="Gnerre S."/>
            <person name="Grabherr M."/>
            <person name="Kleber M."/>
            <person name="Mauceli E."/>
            <person name="MacCallum I."/>
        </authorList>
    </citation>
    <scope>NUCLEOTIDE SEQUENCE [LARGE SCALE GENOMIC DNA]</scope>
    <source>
        <strain evidence="1">MSH-3</strain>
        <strain evidence="3">MSH-3 / Tucson 14011-0111.49</strain>
    </source>
</reference>
<dbReference type="HOGENOM" id="CLU_2833870_0_0_1"/>
<protein>
    <submittedName>
        <fullName evidence="2">GL13201</fullName>
    </submittedName>
    <submittedName>
        <fullName evidence="1">GL15159</fullName>
    </submittedName>
</protein>
<evidence type="ECO:0000313" key="1">
    <source>
        <dbReference type="EMBL" id="EDW31011.1"/>
    </source>
</evidence>